<evidence type="ECO:0000313" key="2">
    <source>
        <dbReference type="EnsemblMetazoa" id="HelroP173608"/>
    </source>
</evidence>
<evidence type="ECO:0000313" key="3">
    <source>
        <dbReference type="Proteomes" id="UP000015101"/>
    </source>
</evidence>
<dbReference type="KEGG" id="hro:HELRODRAFT_173608"/>
<dbReference type="GeneID" id="20204613"/>
<proteinExistence type="predicted"/>
<reference evidence="1 3" key="2">
    <citation type="journal article" date="2013" name="Nature">
        <title>Insights into bilaterian evolution from three spiralian genomes.</title>
        <authorList>
            <person name="Simakov O."/>
            <person name="Marletaz F."/>
            <person name="Cho S.J."/>
            <person name="Edsinger-Gonzales E."/>
            <person name="Havlak P."/>
            <person name="Hellsten U."/>
            <person name="Kuo D.H."/>
            <person name="Larsson T."/>
            <person name="Lv J."/>
            <person name="Arendt D."/>
            <person name="Savage R."/>
            <person name="Osoegawa K."/>
            <person name="de Jong P."/>
            <person name="Grimwood J."/>
            <person name="Chapman J.A."/>
            <person name="Shapiro H."/>
            <person name="Aerts A."/>
            <person name="Otillar R.P."/>
            <person name="Terry A.Y."/>
            <person name="Boore J.L."/>
            <person name="Grigoriev I.V."/>
            <person name="Lindberg D.R."/>
            <person name="Seaver E.C."/>
            <person name="Weisblat D.A."/>
            <person name="Putnam N.H."/>
            <person name="Rokhsar D.S."/>
        </authorList>
    </citation>
    <scope>NUCLEOTIDE SEQUENCE</scope>
</reference>
<dbReference type="EnsemblMetazoa" id="HelroT173608">
    <property type="protein sequence ID" value="HelroP173608"/>
    <property type="gene ID" value="HelroG173608"/>
</dbReference>
<sequence length="220" mass="25973">MVIAILRIAAIVPEYPAIPHCKYELMKMSILDNPFNTEYFAWLDVGLFRDLTDYPFYYSILGINHFFLRNFSINLLEDFKDSEVGYTEVYELQRNVDACDVIEQNIVWVCGAYFVEHSKVLLKWIGEYMNGVEMMIRKHDCTGTDQQVINWLFSNKKKLNITTNIQTYTNAGGRIRVWSVKHYGPKSAWLQETRKSTLSLSFKKWLRFGFRSDFKPNLRF</sequence>
<dbReference type="EMBL" id="KB096633">
    <property type="protein sequence ID" value="ESO03322.1"/>
    <property type="molecule type" value="Genomic_DNA"/>
</dbReference>
<dbReference type="Proteomes" id="UP000015101">
    <property type="component" value="Unassembled WGS sequence"/>
</dbReference>
<evidence type="ECO:0000313" key="1">
    <source>
        <dbReference type="EMBL" id="ESO03322.1"/>
    </source>
</evidence>
<dbReference type="InParanoid" id="T1F714"/>
<protein>
    <submittedName>
        <fullName evidence="1 2">Uncharacterized protein</fullName>
    </submittedName>
</protein>
<dbReference type="AlphaFoldDB" id="T1F714"/>
<dbReference type="RefSeq" id="XP_009018470.1">
    <property type="nucleotide sequence ID" value="XM_009020222.1"/>
</dbReference>
<dbReference type="HOGENOM" id="CLU_1268141_0_0_1"/>
<gene>
    <name evidence="2" type="primary">20204613</name>
    <name evidence="1" type="ORF">HELRODRAFT_173608</name>
</gene>
<dbReference type="CTD" id="20204613"/>
<accession>T1F714</accession>
<dbReference type="OrthoDB" id="6135270at2759"/>
<dbReference type="OMA" id="RKSHNIF"/>
<name>T1F714_HELRO</name>
<keyword evidence="3" id="KW-1185">Reference proteome</keyword>
<reference evidence="2" key="3">
    <citation type="submission" date="2015-06" db="UniProtKB">
        <authorList>
            <consortium name="EnsemblMetazoa"/>
        </authorList>
    </citation>
    <scope>IDENTIFICATION</scope>
</reference>
<reference evidence="3" key="1">
    <citation type="submission" date="2012-12" db="EMBL/GenBank/DDBJ databases">
        <authorList>
            <person name="Hellsten U."/>
            <person name="Grimwood J."/>
            <person name="Chapman J.A."/>
            <person name="Shapiro H."/>
            <person name="Aerts A."/>
            <person name="Otillar R.P."/>
            <person name="Terry A.Y."/>
            <person name="Boore J.L."/>
            <person name="Simakov O."/>
            <person name="Marletaz F."/>
            <person name="Cho S.-J."/>
            <person name="Edsinger-Gonzales E."/>
            <person name="Havlak P."/>
            <person name="Kuo D.-H."/>
            <person name="Larsson T."/>
            <person name="Lv J."/>
            <person name="Arendt D."/>
            <person name="Savage R."/>
            <person name="Osoegawa K."/>
            <person name="de Jong P."/>
            <person name="Lindberg D.R."/>
            <person name="Seaver E.C."/>
            <person name="Weisblat D.A."/>
            <person name="Putnam N.H."/>
            <person name="Grigoriev I.V."/>
            <person name="Rokhsar D.S."/>
        </authorList>
    </citation>
    <scope>NUCLEOTIDE SEQUENCE</scope>
</reference>
<dbReference type="EMBL" id="AMQM01004615">
    <property type="status" value="NOT_ANNOTATED_CDS"/>
    <property type="molecule type" value="Genomic_DNA"/>
</dbReference>
<organism evidence="2 3">
    <name type="scientific">Helobdella robusta</name>
    <name type="common">Californian leech</name>
    <dbReference type="NCBI Taxonomy" id="6412"/>
    <lineage>
        <taxon>Eukaryota</taxon>
        <taxon>Metazoa</taxon>
        <taxon>Spiralia</taxon>
        <taxon>Lophotrochozoa</taxon>
        <taxon>Annelida</taxon>
        <taxon>Clitellata</taxon>
        <taxon>Hirudinea</taxon>
        <taxon>Rhynchobdellida</taxon>
        <taxon>Glossiphoniidae</taxon>
        <taxon>Helobdella</taxon>
    </lineage>
</organism>